<feature type="transmembrane region" description="Helical" evidence="11">
    <location>
        <begin position="6"/>
        <end position="28"/>
    </location>
</feature>
<evidence type="ECO:0000256" key="4">
    <source>
        <dbReference type="ARBA" id="ARBA00022692"/>
    </source>
</evidence>
<dbReference type="GO" id="GO:0005886">
    <property type="term" value="C:plasma membrane"/>
    <property type="evidence" value="ECO:0007669"/>
    <property type="project" value="UniProtKB-SubCell"/>
</dbReference>
<keyword evidence="8 10" id="KW-0472">Membrane</keyword>
<dbReference type="InterPro" id="IPR002550">
    <property type="entry name" value="CNNM"/>
</dbReference>
<keyword evidence="15" id="KW-1185">Reference proteome</keyword>
<dbReference type="AlphaFoldDB" id="F0SU57"/>
<sequence length="430" mass="48648">MIILLNIILVIFFVLMNAFFVVAEFALVKVRKTQIEILAAGGSVGARYAHRVVNHLNAYLSACQLGITLASLALGWIGEPAVSKMIGPFLHFLGLPESAIHTISVVAGFFVITTLHIVLGELVPKSLAIISAERFSAATAMPLVFFYRATYPVMWLFNHTTNFLLKLMGYSMVEDHEAAHTDEEIKILVEESYKHGLIEKSEYTYVDNIFEFTDKNVRDIMIPRMDMVCVFKDDSFDRILETVMKEKYTRYPVCEGDKDNVIGFIHIRDLYEQRIQSDIKNIDGIMRSLISVPESMPINDMLKRFQKGKENIAVVIDEYGGTAGIVTVEDILEEIVGSLKDEYDEEDKEIEIIDSNTFLVQGMVHLERVEDLTGVKLPVEEYDTLNGFLTGQMGRIPAAAEKPQIEYDGLLFKVEKIKDRRITLVKICRA</sequence>
<keyword evidence="7 9" id="KW-0129">CBS domain</keyword>
<evidence type="ECO:0008006" key="16">
    <source>
        <dbReference type="Google" id="ProtNLM"/>
    </source>
</evidence>
<evidence type="ECO:0000256" key="5">
    <source>
        <dbReference type="ARBA" id="ARBA00022737"/>
    </source>
</evidence>
<dbReference type="KEGG" id="sgy:Sgly_1115"/>
<name>F0SU57_SYNGF</name>
<dbReference type="Pfam" id="PF03471">
    <property type="entry name" value="CorC_HlyC"/>
    <property type="match status" value="1"/>
</dbReference>
<feature type="domain" description="CNNM transmembrane" evidence="13">
    <location>
        <begin position="1"/>
        <end position="202"/>
    </location>
</feature>
<evidence type="ECO:0000256" key="6">
    <source>
        <dbReference type="ARBA" id="ARBA00022989"/>
    </source>
</evidence>
<dbReference type="SUPFAM" id="SSF54631">
    <property type="entry name" value="CBS-domain pair"/>
    <property type="match status" value="1"/>
</dbReference>
<evidence type="ECO:0000259" key="13">
    <source>
        <dbReference type="PROSITE" id="PS51846"/>
    </source>
</evidence>
<comment type="subcellular location">
    <subcellularLocation>
        <location evidence="1">Cell membrane</location>
        <topology evidence="1">Multi-pass membrane protein</topology>
    </subcellularLocation>
</comment>
<keyword evidence="6 10" id="KW-1133">Transmembrane helix</keyword>
<feature type="transmembrane region" description="Helical" evidence="11">
    <location>
        <begin position="56"/>
        <end position="78"/>
    </location>
</feature>
<evidence type="ECO:0000256" key="3">
    <source>
        <dbReference type="ARBA" id="ARBA00022475"/>
    </source>
</evidence>
<dbReference type="SMART" id="SM01091">
    <property type="entry name" value="CorC_HlyC"/>
    <property type="match status" value="1"/>
</dbReference>
<keyword evidence="4 10" id="KW-0812">Transmembrane</keyword>
<dbReference type="PANTHER" id="PTHR43099:SF2">
    <property type="entry name" value="UPF0053 PROTEIN YRKA"/>
    <property type="match status" value="1"/>
</dbReference>
<dbReference type="InterPro" id="IPR005170">
    <property type="entry name" value="Transptr-assoc_dom"/>
</dbReference>
<dbReference type="InterPro" id="IPR016169">
    <property type="entry name" value="FAD-bd_PCMH_sub2"/>
</dbReference>
<dbReference type="PROSITE" id="PS51371">
    <property type="entry name" value="CBS"/>
    <property type="match status" value="2"/>
</dbReference>
<dbReference type="InterPro" id="IPR000644">
    <property type="entry name" value="CBS_dom"/>
</dbReference>
<keyword evidence="5" id="KW-0677">Repeat</keyword>
<dbReference type="Proteomes" id="UP000007488">
    <property type="component" value="Chromosome"/>
</dbReference>
<dbReference type="PANTHER" id="PTHR43099">
    <property type="entry name" value="UPF0053 PROTEIN YRKA"/>
    <property type="match status" value="1"/>
</dbReference>
<evidence type="ECO:0000256" key="8">
    <source>
        <dbReference type="ARBA" id="ARBA00023136"/>
    </source>
</evidence>
<feature type="domain" description="CBS" evidence="12">
    <location>
        <begin position="221"/>
        <end position="281"/>
    </location>
</feature>
<evidence type="ECO:0000256" key="11">
    <source>
        <dbReference type="SAM" id="Phobius"/>
    </source>
</evidence>
<dbReference type="SUPFAM" id="SSF56176">
    <property type="entry name" value="FAD-binding/transporter-associated domain-like"/>
    <property type="match status" value="1"/>
</dbReference>
<reference evidence="15" key="2">
    <citation type="submission" date="2011-02" db="EMBL/GenBank/DDBJ databases">
        <title>The complete genome of Syntrophobotulus glycolicus DSM 8271.</title>
        <authorList>
            <person name="Lucas S."/>
            <person name="Copeland A."/>
            <person name="Lapidus A."/>
            <person name="Bruce D."/>
            <person name="Goodwin L."/>
            <person name="Pitluck S."/>
            <person name="Kyrpides N."/>
            <person name="Mavromatis K."/>
            <person name="Pagani I."/>
            <person name="Ivanova N."/>
            <person name="Mikhailova N."/>
            <person name="Chertkov O."/>
            <person name="Held B."/>
            <person name="Detter J.C."/>
            <person name="Tapia R."/>
            <person name="Han C."/>
            <person name="Land M."/>
            <person name="Hauser L."/>
            <person name="Markowitz V."/>
            <person name="Cheng J.-F."/>
            <person name="Hugenholtz P."/>
            <person name="Woyke T."/>
            <person name="Wu D."/>
            <person name="Spring S."/>
            <person name="Schroeder M."/>
            <person name="Brambilla E."/>
            <person name="Klenk H.-P."/>
            <person name="Eisen J.A."/>
        </authorList>
    </citation>
    <scope>NUCLEOTIDE SEQUENCE [LARGE SCALE GENOMIC DNA]</scope>
    <source>
        <strain evidence="15">DSM 8271 / FlGlyR</strain>
    </source>
</reference>
<dbReference type="InterPro" id="IPR044751">
    <property type="entry name" value="Ion_transp-like_CBS"/>
</dbReference>
<protein>
    <recommendedName>
        <fullName evidence="16">CBS domain containing protein</fullName>
    </recommendedName>
</protein>
<dbReference type="STRING" id="645991.Sgly_1115"/>
<organism evidence="14 15">
    <name type="scientific">Syntrophobotulus glycolicus (strain DSM 8271 / FlGlyR)</name>
    <dbReference type="NCBI Taxonomy" id="645991"/>
    <lineage>
        <taxon>Bacteria</taxon>
        <taxon>Bacillati</taxon>
        <taxon>Bacillota</taxon>
        <taxon>Clostridia</taxon>
        <taxon>Eubacteriales</taxon>
        <taxon>Desulfitobacteriaceae</taxon>
        <taxon>Syntrophobotulus</taxon>
    </lineage>
</organism>
<dbReference type="CDD" id="cd04590">
    <property type="entry name" value="CBS_pair_CorC_HlyC_assoc"/>
    <property type="match status" value="1"/>
</dbReference>
<dbReference type="PROSITE" id="PS51846">
    <property type="entry name" value="CNNM"/>
    <property type="match status" value="1"/>
</dbReference>
<evidence type="ECO:0000256" key="7">
    <source>
        <dbReference type="ARBA" id="ARBA00023122"/>
    </source>
</evidence>
<feature type="transmembrane region" description="Helical" evidence="11">
    <location>
        <begin position="135"/>
        <end position="157"/>
    </location>
</feature>
<dbReference type="InterPro" id="IPR046342">
    <property type="entry name" value="CBS_dom_sf"/>
</dbReference>
<evidence type="ECO:0000259" key="12">
    <source>
        <dbReference type="PROSITE" id="PS51371"/>
    </source>
</evidence>
<evidence type="ECO:0000256" key="10">
    <source>
        <dbReference type="PROSITE-ProRule" id="PRU01193"/>
    </source>
</evidence>
<comment type="similarity">
    <text evidence="2">Belongs to the UPF0053 family.</text>
</comment>
<evidence type="ECO:0000313" key="15">
    <source>
        <dbReference type="Proteomes" id="UP000007488"/>
    </source>
</evidence>
<feature type="transmembrane region" description="Helical" evidence="11">
    <location>
        <begin position="98"/>
        <end position="123"/>
    </location>
</feature>
<evidence type="ECO:0000256" key="1">
    <source>
        <dbReference type="ARBA" id="ARBA00004651"/>
    </source>
</evidence>
<dbReference type="Gene3D" id="3.30.465.10">
    <property type="match status" value="1"/>
</dbReference>
<feature type="domain" description="CBS" evidence="12">
    <location>
        <begin position="285"/>
        <end position="342"/>
    </location>
</feature>
<dbReference type="InterPro" id="IPR036318">
    <property type="entry name" value="FAD-bd_PCMH-like_sf"/>
</dbReference>
<dbReference type="InterPro" id="IPR051676">
    <property type="entry name" value="UPF0053_domain"/>
</dbReference>
<dbReference type="FunFam" id="3.10.580.10:FF:000002">
    <property type="entry name" value="Magnesium/cobalt efflux protein CorC"/>
    <property type="match status" value="1"/>
</dbReference>
<evidence type="ECO:0000256" key="9">
    <source>
        <dbReference type="PROSITE-ProRule" id="PRU00703"/>
    </source>
</evidence>
<dbReference type="EMBL" id="CP002547">
    <property type="protein sequence ID" value="ADY55440.1"/>
    <property type="molecule type" value="Genomic_DNA"/>
</dbReference>
<dbReference type="RefSeq" id="WP_013624310.1">
    <property type="nucleotide sequence ID" value="NC_015172.1"/>
</dbReference>
<evidence type="ECO:0000256" key="2">
    <source>
        <dbReference type="ARBA" id="ARBA00006337"/>
    </source>
</evidence>
<dbReference type="HOGENOM" id="CLU_015237_4_0_9"/>
<proteinExistence type="inferred from homology"/>
<accession>F0SU57</accession>
<evidence type="ECO:0000313" key="14">
    <source>
        <dbReference type="EMBL" id="ADY55440.1"/>
    </source>
</evidence>
<dbReference type="eggNOG" id="COG1253">
    <property type="taxonomic scope" value="Bacteria"/>
</dbReference>
<dbReference type="GO" id="GO:0050660">
    <property type="term" value="F:flavin adenine dinucleotide binding"/>
    <property type="evidence" value="ECO:0007669"/>
    <property type="project" value="InterPro"/>
</dbReference>
<dbReference type="Gene3D" id="3.10.580.10">
    <property type="entry name" value="CBS-domain"/>
    <property type="match status" value="1"/>
</dbReference>
<reference evidence="14 15" key="1">
    <citation type="journal article" date="2011" name="Stand. Genomic Sci.">
        <title>Complete genome sequence of Syntrophobotulus glycolicus type strain (FlGlyR).</title>
        <authorList>
            <person name="Han C."/>
            <person name="Mwirichia R."/>
            <person name="Chertkov O."/>
            <person name="Held B."/>
            <person name="Lapidus A."/>
            <person name="Nolan M."/>
            <person name="Lucas S."/>
            <person name="Hammon N."/>
            <person name="Deshpande S."/>
            <person name="Cheng J.F."/>
            <person name="Tapia R."/>
            <person name="Goodwin L."/>
            <person name="Pitluck S."/>
            <person name="Huntemann M."/>
            <person name="Liolios K."/>
            <person name="Ivanova N."/>
            <person name="Pagani I."/>
            <person name="Mavromatis K."/>
            <person name="Ovchinikova G."/>
            <person name="Pati A."/>
            <person name="Chen A."/>
            <person name="Palaniappan K."/>
            <person name="Land M."/>
            <person name="Hauser L."/>
            <person name="Brambilla E.M."/>
            <person name="Rohde M."/>
            <person name="Spring S."/>
            <person name="Sikorski J."/>
            <person name="Goker M."/>
            <person name="Woyke T."/>
            <person name="Bristow J."/>
            <person name="Eisen J.A."/>
            <person name="Markowitz V."/>
            <person name="Hugenholtz P."/>
            <person name="Kyrpides N.C."/>
            <person name="Klenk H.P."/>
            <person name="Detter J.C."/>
        </authorList>
    </citation>
    <scope>NUCLEOTIDE SEQUENCE [LARGE SCALE GENOMIC DNA]</scope>
    <source>
        <strain evidence="15">DSM 8271 / FlGlyR</strain>
    </source>
</reference>
<keyword evidence="3" id="KW-1003">Cell membrane</keyword>
<dbReference type="Pfam" id="PF00571">
    <property type="entry name" value="CBS"/>
    <property type="match status" value="2"/>
</dbReference>
<gene>
    <name evidence="14" type="ordered locus">Sgly_1115</name>
</gene>
<dbReference type="Pfam" id="PF01595">
    <property type="entry name" value="CNNM"/>
    <property type="match status" value="1"/>
</dbReference>
<dbReference type="OrthoDB" id="9798188at2"/>